<dbReference type="Proteomes" id="UP001194580">
    <property type="component" value="Unassembled WGS sequence"/>
</dbReference>
<dbReference type="GO" id="GO:0005576">
    <property type="term" value="C:extracellular region"/>
    <property type="evidence" value="ECO:0007669"/>
    <property type="project" value="UniProtKB-SubCell"/>
</dbReference>
<evidence type="ECO:0000259" key="4">
    <source>
        <dbReference type="Pfam" id="PF20147"/>
    </source>
</evidence>
<gene>
    <name evidence="5" type="ORF">BGZ95_006160</name>
</gene>
<comment type="subcellular location">
    <subcellularLocation>
        <location evidence="1">Host cell</location>
    </subcellularLocation>
    <subcellularLocation>
        <location evidence="2">Secreted</location>
    </subcellularLocation>
</comment>
<dbReference type="AlphaFoldDB" id="A0AAD4D1M5"/>
<dbReference type="EMBL" id="JAAAIL010002866">
    <property type="protein sequence ID" value="KAG0253990.1"/>
    <property type="molecule type" value="Genomic_DNA"/>
</dbReference>
<dbReference type="InterPro" id="IPR045379">
    <property type="entry name" value="Crinkler_N"/>
</dbReference>
<keyword evidence="3" id="KW-0964">Secreted</keyword>
<evidence type="ECO:0000313" key="5">
    <source>
        <dbReference type="EMBL" id="KAG0253990.1"/>
    </source>
</evidence>
<feature type="domain" description="Crinkler effector protein N-terminal" evidence="4">
    <location>
        <begin position="6"/>
        <end position="96"/>
    </location>
</feature>
<proteinExistence type="predicted"/>
<sequence>MTEKNLTLFCIVEGESVSHAFKLKNIPSSDEVDDLKDAMTSMHQLTLWRVSIPKVKQSSAITIGALDDKTELDEPRSSLSQVFSKPLHDSTYILVQRPFP</sequence>
<keyword evidence="6" id="KW-1185">Reference proteome</keyword>
<name>A0AAD4D1M5_9FUNG</name>
<protein>
    <recommendedName>
        <fullName evidence="4">Crinkler effector protein N-terminal domain-containing protein</fullName>
    </recommendedName>
</protein>
<organism evidence="5 6">
    <name type="scientific">Linnemannia exigua</name>
    <dbReference type="NCBI Taxonomy" id="604196"/>
    <lineage>
        <taxon>Eukaryota</taxon>
        <taxon>Fungi</taxon>
        <taxon>Fungi incertae sedis</taxon>
        <taxon>Mucoromycota</taxon>
        <taxon>Mortierellomycotina</taxon>
        <taxon>Mortierellomycetes</taxon>
        <taxon>Mortierellales</taxon>
        <taxon>Mortierellaceae</taxon>
        <taxon>Linnemannia</taxon>
    </lineage>
</organism>
<evidence type="ECO:0000256" key="3">
    <source>
        <dbReference type="ARBA" id="ARBA00022525"/>
    </source>
</evidence>
<evidence type="ECO:0000313" key="6">
    <source>
        <dbReference type="Proteomes" id="UP001194580"/>
    </source>
</evidence>
<evidence type="ECO:0000256" key="1">
    <source>
        <dbReference type="ARBA" id="ARBA00004340"/>
    </source>
</evidence>
<evidence type="ECO:0000256" key="2">
    <source>
        <dbReference type="ARBA" id="ARBA00004613"/>
    </source>
</evidence>
<accession>A0AAD4D1M5</accession>
<dbReference type="Pfam" id="PF20147">
    <property type="entry name" value="Crinkler"/>
    <property type="match status" value="1"/>
</dbReference>
<dbReference type="GO" id="GO:0043657">
    <property type="term" value="C:host cell"/>
    <property type="evidence" value="ECO:0007669"/>
    <property type="project" value="UniProtKB-SubCell"/>
</dbReference>
<reference evidence="5" key="1">
    <citation type="journal article" date="2020" name="Fungal Divers.">
        <title>Resolving the Mortierellaceae phylogeny through synthesis of multi-gene phylogenetics and phylogenomics.</title>
        <authorList>
            <person name="Vandepol N."/>
            <person name="Liber J."/>
            <person name="Desiro A."/>
            <person name="Na H."/>
            <person name="Kennedy M."/>
            <person name="Barry K."/>
            <person name="Grigoriev I.V."/>
            <person name="Miller A.N."/>
            <person name="O'Donnell K."/>
            <person name="Stajich J.E."/>
            <person name="Bonito G."/>
        </authorList>
    </citation>
    <scope>NUCLEOTIDE SEQUENCE</scope>
    <source>
        <strain evidence="5">NRRL 28262</strain>
    </source>
</reference>
<feature type="non-terminal residue" evidence="5">
    <location>
        <position position="100"/>
    </location>
</feature>
<comment type="caution">
    <text evidence="5">The sequence shown here is derived from an EMBL/GenBank/DDBJ whole genome shotgun (WGS) entry which is preliminary data.</text>
</comment>